<proteinExistence type="inferred from homology"/>
<dbReference type="GO" id="GO:0007030">
    <property type="term" value="P:Golgi organization"/>
    <property type="evidence" value="ECO:0007669"/>
    <property type="project" value="TreeGrafter"/>
</dbReference>
<name>A0A7I8V6U7_9ANNE</name>
<evidence type="ECO:0000256" key="1">
    <source>
        <dbReference type="ARBA" id="ARBA00010603"/>
    </source>
</evidence>
<dbReference type="InterPro" id="IPR019142">
    <property type="entry name" value="Dymeclin"/>
</dbReference>
<keyword evidence="4" id="KW-0449">Lipoprotein</keyword>
<keyword evidence="6" id="KW-1185">Reference proteome</keyword>
<gene>
    <name evidence="5" type="ORF">DGYR_LOCUS1207</name>
</gene>
<accession>A0A7I8V6U7</accession>
<dbReference type="PANTHER" id="PTHR12895:SF9">
    <property type="entry name" value="DYMECLIN"/>
    <property type="match status" value="1"/>
</dbReference>
<evidence type="ECO:0000256" key="4">
    <source>
        <dbReference type="ARBA" id="ARBA00023288"/>
    </source>
</evidence>
<dbReference type="Pfam" id="PF09742">
    <property type="entry name" value="Dymeclin"/>
    <property type="match status" value="1"/>
</dbReference>
<dbReference type="GO" id="GO:0005794">
    <property type="term" value="C:Golgi apparatus"/>
    <property type="evidence" value="ECO:0007669"/>
    <property type="project" value="TreeGrafter"/>
</dbReference>
<sequence length="669" mass="77006">MGATYSSISELSSNKYLLQLSGVEKITADDPFWNQLLSYKFHIPLTRADQRLLEESTSSLCKELAVNNCKTQNVNSLIRVFNRRSDELRESVDTDSVLLWQTYNALFILRSICKYFVENLTEELILSQFGDDESGNLVLDILFSSLIQAIIDIPVLAHTYALQVECINCILILLSLQMFIPVGSKTPELYGFLMKGKSAMHAPLLIKTLLNNIVEKVKCPSFMIQSSDNHGALYRVSASLASGLWNVVTLKFRQTPQNKDEEVVKDTLLANQSSLLLLVLANHCIYLENTENLIGNPYRSALISFTDNRKEGEEESPVSFKMNVSAIVKELCSTIWPNGDHTTLLFYLLLHRNKTIKQYTLQELPVEEVTLPLLRILYDAPNTNSHHVYMALIVLLMLTEDDRFNQSIHEIVLRADKTMNWFKERSLLEISLGSFMVLVIIRTIQYNMTRMRDKYLHTNCLAALANMSSQTRRLHPYASQRLLSLFDLLQKKRTKLVESLRVTPESEQENIVDDLQVIEEVLRMLLEIINSMLSHAMQLNPNLVYTLLYERSSLSALRTHPTFQDIIQNIDTVLAYFLSKIERATSSYGQTLSVPQVLKVIEDGSAQFRKDHLKKFPELKFAYVEEEEPEEFFVPYVWTLIFRFSRLYFCSQRVRLFQLPQQSVESNQD</sequence>
<reference evidence="5 6" key="1">
    <citation type="submission" date="2020-08" db="EMBL/GenBank/DDBJ databases">
        <authorList>
            <person name="Hejnol A."/>
        </authorList>
    </citation>
    <scope>NUCLEOTIDE SEQUENCE [LARGE SCALE GENOMIC DNA]</scope>
</reference>
<dbReference type="EMBL" id="CAJFCJ010000002">
    <property type="protein sequence ID" value="CAD5111996.1"/>
    <property type="molecule type" value="Genomic_DNA"/>
</dbReference>
<keyword evidence="3" id="KW-0519">Myristate</keyword>
<comment type="caution">
    <text evidence="5">The sequence shown here is derived from an EMBL/GenBank/DDBJ whole genome shotgun (WGS) entry which is preliminary data.</text>
</comment>
<dbReference type="AlphaFoldDB" id="A0A7I8V6U7"/>
<evidence type="ECO:0000313" key="5">
    <source>
        <dbReference type="EMBL" id="CAD5111996.1"/>
    </source>
</evidence>
<evidence type="ECO:0000313" key="6">
    <source>
        <dbReference type="Proteomes" id="UP000549394"/>
    </source>
</evidence>
<dbReference type="PANTHER" id="PTHR12895">
    <property type="entry name" value="DYMECLIN"/>
    <property type="match status" value="1"/>
</dbReference>
<organism evidence="5 6">
    <name type="scientific">Dimorphilus gyrociliatus</name>
    <dbReference type="NCBI Taxonomy" id="2664684"/>
    <lineage>
        <taxon>Eukaryota</taxon>
        <taxon>Metazoa</taxon>
        <taxon>Spiralia</taxon>
        <taxon>Lophotrochozoa</taxon>
        <taxon>Annelida</taxon>
        <taxon>Polychaeta</taxon>
        <taxon>Polychaeta incertae sedis</taxon>
        <taxon>Dinophilidae</taxon>
        <taxon>Dimorphilus</taxon>
    </lineage>
</organism>
<evidence type="ECO:0000256" key="3">
    <source>
        <dbReference type="ARBA" id="ARBA00022707"/>
    </source>
</evidence>
<comment type="similarity">
    <text evidence="1">Belongs to the dymeclin family.</text>
</comment>
<evidence type="ECO:0000256" key="2">
    <source>
        <dbReference type="ARBA" id="ARBA00015736"/>
    </source>
</evidence>
<dbReference type="Proteomes" id="UP000549394">
    <property type="component" value="Unassembled WGS sequence"/>
</dbReference>
<dbReference type="OrthoDB" id="10253409at2759"/>
<protein>
    <recommendedName>
        <fullName evidence="2">Dymeclin</fullName>
    </recommendedName>
</protein>